<evidence type="ECO:0000259" key="3">
    <source>
        <dbReference type="Pfam" id="PF10017"/>
    </source>
</evidence>
<organism evidence="4 5">
    <name type="scientific">Alkalisalibacterium limincola</name>
    <dbReference type="NCBI Taxonomy" id="2699169"/>
    <lineage>
        <taxon>Bacteria</taxon>
        <taxon>Pseudomonadati</taxon>
        <taxon>Pseudomonadota</taxon>
        <taxon>Gammaproteobacteria</taxon>
        <taxon>Lysobacterales</taxon>
        <taxon>Lysobacteraceae</taxon>
        <taxon>Alkalisalibacterium</taxon>
    </lineage>
</organism>
<dbReference type="InterPro" id="IPR035094">
    <property type="entry name" value="EgtD"/>
</dbReference>
<dbReference type="EMBL" id="VRTS01000008">
    <property type="protein sequence ID" value="TXK60724.1"/>
    <property type="molecule type" value="Genomic_DNA"/>
</dbReference>
<dbReference type="Proteomes" id="UP000321248">
    <property type="component" value="Unassembled WGS sequence"/>
</dbReference>
<dbReference type="Gene3D" id="3.40.50.150">
    <property type="entry name" value="Vaccinia Virus protein VP39"/>
    <property type="match status" value="1"/>
</dbReference>
<feature type="domain" description="Histidine-specific methyltransferase SAM-dependent" evidence="3">
    <location>
        <begin position="23"/>
        <end position="320"/>
    </location>
</feature>
<dbReference type="InterPro" id="IPR029063">
    <property type="entry name" value="SAM-dependent_MTases_sf"/>
</dbReference>
<dbReference type="InterPro" id="IPR051128">
    <property type="entry name" value="EgtD_Methyltrsf_superfamily"/>
</dbReference>
<dbReference type="PIRSF" id="PIRSF018005">
    <property type="entry name" value="UCP018005"/>
    <property type="match status" value="1"/>
</dbReference>
<gene>
    <name evidence="4" type="primary">egtD</name>
    <name evidence="4" type="ORF">FU658_11290</name>
</gene>
<evidence type="ECO:0000256" key="1">
    <source>
        <dbReference type="ARBA" id="ARBA00022603"/>
    </source>
</evidence>
<dbReference type="GO" id="GO:0032259">
    <property type="term" value="P:methylation"/>
    <property type="evidence" value="ECO:0007669"/>
    <property type="project" value="UniProtKB-KW"/>
</dbReference>
<dbReference type="SUPFAM" id="SSF53335">
    <property type="entry name" value="S-adenosyl-L-methionine-dependent methyltransferases"/>
    <property type="match status" value="1"/>
</dbReference>
<dbReference type="EC" id="2.1.1.44" evidence="4"/>
<keyword evidence="5" id="KW-1185">Reference proteome</keyword>
<keyword evidence="2 4" id="KW-0808">Transferase</keyword>
<dbReference type="PANTHER" id="PTHR43397:SF1">
    <property type="entry name" value="ERGOTHIONEINE BIOSYNTHESIS PROTEIN 1"/>
    <property type="match status" value="1"/>
</dbReference>
<reference evidence="4 5" key="1">
    <citation type="submission" date="2019-08" db="EMBL/GenBank/DDBJ databases">
        <authorList>
            <person name="Karlyshev A.V."/>
        </authorList>
    </citation>
    <scope>NUCLEOTIDE SEQUENCE [LARGE SCALE GENOMIC DNA]</scope>
    <source>
        <strain evidence="4 5">Alg18-2.2</strain>
    </source>
</reference>
<dbReference type="InterPro" id="IPR017804">
    <property type="entry name" value="MeTrfase_EgtD-like"/>
</dbReference>
<dbReference type="PANTHER" id="PTHR43397">
    <property type="entry name" value="ERGOTHIONEINE BIOSYNTHESIS PROTEIN 1"/>
    <property type="match status" value="1"/>
</dbReference>
<accession>A0A5C8KN16</accession>
<dbReference type="OrthoDB" id="5289726at2"/>
<dbReference type="Pfam" id="PF10017">
    <property type="entry name" value="Methyltransf_33"/>
    <property type="match status" value="1"/>
</dbReference>
<dbReference type="InterPro" id="IPR019257">
    <property type="entry name" value="MeTrfase_dom"/>
</dbReference>
<evidence type="ECO:0000256" key="2">
    <source>
        <dbReference type="ARBA" id="ARBA00022679"/>
    </source>
</evidence>
<comment type="caution">
    <text evidence="4">The sequence shown here is derived from an EMBL/GenBank/DDBJ whole genome shotgun (WGS) entry which is preliminary data.</text>
</comment>
<keyword evidence="1 4" id="KW-0489">Methyltransferase</keyword>
<sequence length="323" mass="35340">MPEMNASIKLLDLEPAEDDLLGDVLAGLAATPKRLPSKYFYDAVGSRLFERICEQPEYYLTRTELEIMRDHAEDMAQALGPGVRLVEYGSGAGLKTRQLLKVLQAPVAYVPVEISRSALLASVGRLAEEFPGIEMLPVCADFTQRVALPEPGRPPRRTVVYFPGSTLGNFENAVAVKLLAQMRALVGSGGAVLVGLDRKKDPAMIEAAYNDAAGVTAEFTLNLLARLNRELDADFDLSRFRHQARYDAVKGRIETHITSSCAQSVSVGGQRVEFGEGEAMLVEYSCKYDQADVERMAASAGLVVERTWTDPSDWFSVQLLAHA</sequence>
<evidence type="ECO:0000313" key="4">
    <source>
        <dbReference type="EMBL" id="TXK60724.1"/>
    </source>
</evidence>
<dbReference type="AlphaFoldDB" id="A0A5C8KN16"/>
<name>A0A5C8KN16_9GAMM</name>
<evidence type="ECO:0000313" key="5">
    <source>
        <dbReference type="Proteomes" id="UP000321248"/>
    </source>
</evidence>
<proteinExistence type="predicted"/>
<dbReference type="NCBIfam" id="TIGR03438">
    <property type="entry name" value="egtD_ergothio"/>
    <property type="match status" value="1"/>
</dbReference>
<protein>
    <submittedName>
        <fullName evidence="4">L-histidine N(Alpha)-methyltransferase</fullName>
        <ecNumber evidence="4">2.1.1.44</ecNumber>
    </submittedName>
</protein>
<dbReference type="GO" id="GO:0052706">
    <property type="term" value="F:L-histidine N(alpha)-methyltransferase activity"/>
    <property type="evidence" value="ECO:0007669"/>
    <property type="project" value="UniProtKB-EC"/>
</dbReference>